<keyword evidence="8 13" id="KW-1133">Transmembrane helix</keyword>
<sequence>MASSTHSRGRRCLALTAAAGLLALTGPVLPATAQPPAPGQPAESGQPPPQNDAFQPDSGPLSPVGPEYQQQTACMAPNPGGGAIEERPWSQMVLGYEQAHSEELTGEGRKIAVIDTGINPHPFLPPVDDGGSSVPGGGANFDCDGHGTIVAGILAAQPNDGSGFIGVAPDAQLMSLRQSSKLWQTQQDGQTVGDTETMAQAVQHAVDSGANVINISQSSCQAIAQAANPNDPFNGALHTAVKNAYERGVVVVAAAGNVEGACQKNPSGDPTTAVLPAWFDDYVLTVASVNEQGAPSEFTVPGPWVDVAAPGEGLVSLDPGPGGTGLASQIATGQGGELGPIQGTSFAAPYVSGLAALIQERGIEEGQQYSAQQVMERIKKTALSPGGTGGRNDIVGHGMIDPMAALHNVIPAEHGKAPADTGPARLDADVIPQKNWPAIMVALGTTGGGIAALIFTAFLINAVKRVRSRQG</sequence>
<dbReference type="AlphaFoldDB" id="A0A5Q3QIY5"/>
<evidence type="ECO:0000256" key="12">
    <source>
        <dbReference type="SAM" id="MobiDB-lite"/>
    </source>
</evidence>
<evidence type="ECO:0000256" key="6">
    <source>
        <dbReference type="ARBA" id="ARBA00022801"/>
    </source>
</evidence>
<dbReference type="PRINTS" id="PR00723">
    <property type="entry name" value="SUBTILISIN"/>
</dbReference>
<reference evidence="17" key="1">
    <citation type="submission" date="2019-11" db="EMBL/GenBank/DDBJ databases">
        <title>The complete genome sequence of Saccharopolyspora sp. E2A.</title>
        <authorList>
            <person name="Zhang G."/>
        </authorList>
    </citation>
    <scope>NUCLEOTIDE SEQUENCE [LARGE SCALE GENOMIC DNA]</scope>
    <source>
        <strain evidence="17">E2A</strain>
    </source>
</reference>
<dbReference type="InterPro" id="IPR022398">
    <property type="entry name" value="Peptidase_S8_His-AS"/>
</dbReference>
<accession>A0A5Q3QIY5</accession>
<feature type="active site" description="Charge relay system" evidence="10">
    <location>
        <position position="345"/>
    </location>
</feature>
<evidence type="ECO:0000313" key="16">
    <source>
        <dbReference type="EMBL" id="QGK71495.1"/>
    </source>
</evidence>
<proteinExistence type="inferred from homology"/>
<evidence type="ECO:0000259" key="15">
    <source>
        <dbReference type="Pfam" id="PF00082"/>
    </source>
</evidence>
<evidence type="ECO:0000256" key="3">
    <source>
        <dbReference type="ARBA" id="ARBA00022475"/>
    </source>
</evidence>
<evidence type="ECO:0000256" key="2">
    <source>
        <dbReference type="ARBA" id="ARBA00011073"/>
    </source>
</evidence>
<gene>
    <name evidence="16" type="primary">mycP</name>
    <name evidence="16" type="ORF">GIY23_20035</name>
</gene>
<evidence type="ECO:0000256" key="10">
    <source>
        <dbReference type="PROSITE-ProRule" id="PRU01240"/>
    </source>
</evidence>
<feature type="signal peptide" evidence="14">
    <location>
        <begin position="1"/>
        <end position="33"/>
    </location>
</feature>
<keyword evidence="5 13" id="KW-0812">Transmembrane</keyword>
<evidence type="ECO:0000256" key="14">
    <source>
        <dbReference type="SAM" id="SignalP"/>
    </source>
</evidence>
<keyword evidence="9 13" id="KW-0472">Membrane</keyword>
<feature type="active site" description="Charge relay system" evidence="10">
    <location>
        <position position="115"/>
    </location>
</feature>
<dbReference type="InterPro" id="IPR050131">
    <property type="entry name" value="Peptidase_S8_subtilisin-like"/>
</dbReference>
<dbReference type="PROSITE" id="PS00137">
    <property type="entry name" value="SUBTILASE_HIS"/>
    <property type="match status" value="1"/>
</dbReference>
<evidence type="ECO:0000256" key="11">
    <source>
        <dbReference type="RuleBase" id="RU003355"/>
    </source>
</evidence>
<protein>
    <submittedName>
        <fullName evidence="16">Type VII secretion-associated serine protease mycosin</fullName>
    </submittedName>
</protein>
<dbReference type="Pfam" id="PF00082">
    <property type="entry name" value="Peptidase_S8"/>
    <property type="match status" value="1"/>
</dbReference>
<dbReference type="PROSITE" id="PS51892">
    <property type="entry name" value="SUBTILASE"/>
    <property type="match status" value="1"/>
</dbReference>
<keyword evidence="6 10" id="KW-0378">Hydrolase</keyword>
<evidence type="ECO:0000256" key="4">
    <source>
        <dbReference type="ARBA" id="ARBA00022670"/>
    </source>
</evidence>
<dbReference type="GO" id="GO:0004252">
    <property type="term" value="F:serine-type endopeptidase activity"/>
    <property type="evidence" value="ECO:0007669"/>
    <property type="project" value="UniProtKB-UniRule"/>
</dbReference>
<evidence type="ECO:0000256" key="1">
    <source>
        <dbReference type="ARBA" id="ARBA00004162"/>
    </source>
</evidence>
<feature type="region of interest" description="Disordered" evidence="12">
    <location>
        <begin position="28"/>
        <end position="86"/>
    </location>
</feature>
<dbReference type="PANTHER" id="PTHR43806:SF11">
    <property type="entry name" value="CEREVISIN-RELATED"/>
    <property type="match status" value="1"/>
</dbReference>
<name>A0A5Q3QIY5_9PSEU</name>
<keyword evidence="7 10" id="KW-0720">Serine protease</keyword>
<dbReference type="PANTHER" id="PTHR43806">
    <property type="entry name" value="PEPTIDASE S8"/>
    <property type="match status" value="1"/>
</dbReference>
<dbReference type="Proteomes" id="UP000371041">
    <property type="component" value="Chromosome"/>
</dbReference>
<dbReference type="InterPro" id="IPR015500">
    <property type="entry name" value="Peptidase_S8_subtilisin-rel"/>
</dbReference>
<evidence type="ECO:0000256" key="8">
    <source>
        <dbReference type="ARBA" id="ARBA00022989"/>
    </source>
</evidence>
<dbReference type="KEGG" id="sace:GIY23_20035"/>
<dbReference type="InterPro" id="IPR023828">
    <property type="entry name" value="Peptidase_S8_Ser-AS"/>
</dbReference>
<dbReference type="SUPFAM" id="SSF52743">
    <property type="entry name" value="Subtilisin-like"/>
    <property type="match status" value="1"/>
</dbReference>
<keyword evidence="4 10" id="KW-0645">Protease</keyword>
<dbReference type="EMBL" id="CP045929">
    <property type="protein sequence ID" value="QGK71495.1"/>
    <property type="molecule type" value="Genomic_DNA"/>
</dbReference>
<feature type="active site" description="Charge relay system" evidence="10">
    <location>
        <position position="146"/>
    </location>
</feature>
<dbReference type="InterPro" id="IPR036852">
    <property type="entry name" value="Peptidase_S8/S53_dom_sf"/>
</dbReference>
<comment type="subcellular location">
    <subcellularLocation>
        <location evidence="1">Cell membrane</location>
        <topology evidence="1">Single-pass membrane protein</topology>
    </subcellularLocation>
</comment>
<dbReference type="GO" id="GO:0006508">
    <property type="term" value="P:proteolysis"/>
    <property type="evidence" value="ECO:0007669"/>
    <property type="project" value="UniProtKB-KW"/>
</dbReference>
<evidence type="ECO:0000313" key="17">
    <source>
        <dbReference type="Proteomes" id="UP000371041"/>
    </source>
</evidence>
<dbReference type="PROSITE" id="PS00138">
    <property type="entry name" value="SUBTILASE_SER"/>
    <property type="match status" value="1"/>
</dbReference>
<evidence type="ECO:0000256" key="13">
    <source>
        <dbReference type="SAM" id="Phobius"/>
    </source>
</evidence>
<dbReference type="InterPro" id="IPR023827">
    <property type="entry name" value="Peptidase_S8_Asp-AS"/>
</dbReference>
<dbReference type="GO" id="GO:0005886">
    <property type="term" value="C:plasma membrane"/>
    <property type="evidence" value="ECO:0007669"/>
    <property type="project" value="UniProtKB-SubCell"/>
</dbReference>
<feature type="transmembrane region" description="Helical" evidence="13">
    <location>
        <begin position="436"/>
        <end position="460"/>
    </location>
</feature>
<dbReference type="InterPro" id="IPR000209">
    <property type="entry name" value="Peptidase_S8/S53_dom"/>
</dbReference>
<organism evidence="16 17">
    <name type="scientific">Allosaccharopolyspora coralli</name>
    <dbReference type="NCBI Taxonomy" id="2665642"/>
    <lineage>
        <taxon>Bacteria</taxon>
        <taxon>Bacillati</taxon>
        <taxon>Actinomycetota</taxon>
        <taxon>Actinomycetes</taxon>
        <taxon>Pseudonocardiales</taxon>
        <taxon>Pseudonocardiaceae</taxon>
        <taxon>Allosaccharopolyspora</taxon>
    </lineage>
</organism>
<dbReference type="InterPro" id="IPR023834">
    <property type="entry name" value="T7SS_pept_S8A_mycosin"/>
</dbReference>
<evidence type="ECO:0000256" key="9">
    <source>
        <dbReference type="ARBA" id="ARBA00023136"/>
    </source>
</evidence>
<dbReference type="RefSeq" id="WP_154078070.1">
    <property type="nucleotide sequence ID" value="NZ_CP045929.1"/>
</dbReference>
<keyword evidence="3" id="KW-1003">Cell membrane</keyword>
<feature type="domain" description="Peptidase S8/S53" evidence="15">
    <location>
        <begin position="106"/>
        <end position="398"/>
    </location>
</feature>
<feature type="chain" id="PRO_5024455354" evidence="14">
    <location>
        <begin position="34"/>
        <end position="471"/>
    </location>
</feature>
<comment type="similarity">
    <text evidence="2 10 11">Belongs to the peptidase S8 family.</text>
</comment>
<dbReference type="PROSITE" id="PS00136">
    <property type="entry name" value="SUBTILASE_ASP"/>
    <property type="match status" value="1"/>
</dbReference>
<keyword evidence="14" id="KW-0732">Signal</keyword>
<evidence type="ECO:0000256" key="5">
    <source>
        <dbReference type="ARBA" id="ARBA00022692"/>
    </source>
</evidence>
<dbReference type="NCBIfam" id="TIGR03921">
    <property type="entry name" value="T7SS_mycosin"/>
    <property type="match status" value="1"/>
</dbReference>
<evidence type="ECO:0000256" key="7">
    <source>
        <dbReference type="ARBA" id="ARBA00022825"/>
    </source>
</evidence>
<keyword evidence="17" id="KW-1185">Reference proteome</keyword>
<dbReference type="Gene3D" id="3.40.50.200">
    <property type="entry name" value="Peptidase S8/S53 domain"/>
    <property type="match status" value="1"/>
</dbReference>